<feature type="domain" description="HTH luxR-type" evidence="5">
    <location>
        <begin position="424"/>
        <end position="489"/>
    </location>
</feature>
<keyword evidence="4" id="KW-0812">Transmembrane</keyword>
<keyword evidence="3" id="KW-0804">Transcription</keyword>
<dbReference type="InterPro" id="IPR036388">
    <property type="entry name" value="WH-like_DNA-bd_sf"/>
</dbReference>
<dbReference type="InterPro" id="IPR000792">
    <property type="entry name" value="Tscrpt_reg_LuxR_C"/>
</dbReference>
<evidence type="ECO:0000259" key="5">
    <source>
        <dbReference type="PROSITE" id="PS50043"/>
    </source>
</evidence>
<dbReference type="SUPFAM" id="SSF46894">
    <property type="entry name" value="C-terminal effector domain of the bipartite response regulators"/>
    <property type="match status" value="1"/>
</dbReference>
<organism evidence="6 7">
    <name type="scientific">Raoultibacter timonensis</name>
    <dbReference type="NCBI Taxonomy" id="1907662"/>
    <lineage>
        <taxon>Bacteria</taxon>
        <taxon>Bacillati</taxon>
        <taxon>Actinomycetota</taxon>
        <taxon>Coriobacteriia</taxon>
        <taxon>Eggerthellales</taxon>
        <taxon>Eggerthellaceae</taxon>
        <taxon>Raoultibacter</taxon>
    </lineage>
</organism>
<keyword evidence="7" id="KW-1185">Reference proteome</keyword>
<feature type="transmembrane region" description="Helical" evidence="4">
    <location>
        <begin position="255"/>
        <end position="277"/>
    </location>
</feature>
<protein>
    <recommendedName>
        <fullName evidence="5">HTH luxR-type domain-containing protein</fullName>
    </recommendedName>
</protein>
<dbReference type="EMBL" id="AP025564">
    <property type="protein sequence ID" value="BDE95643.1"/>
    <property type="molecule type" value="Genomic_DNA"/>
</dbReference>
<feature type="transmembrane region" description="Helical" evidence="4">
    <location>
        <begin position="157"/>
        <end position="176"/>
    </location>
</feature>
<feature type="transmembrane region" description="Helical" evidence="4">
    <location>
        <begin position="124"/>
        <end position="145"/>
    </location>
</feature>
<keyword evidence="1" id="KW-0805">Transcription regulation</keyword>
<keyword evidence="2" id="KW-0238">DNA-binding</keyword>
<dbReference type="PANTHER" id="PTHR44688:SF16">
    <property type="entry name" value="DNA-BINDING TRANSCRIPTIONAL ACTIVATOR DEVR_DOSR"/>
    <property type="match status" value="1"/>
</dbReference>
<dbReference type="CDD" id="cd06170">
    <property type="entry name" value="LuxR_C_like"/>
    <property type="match status" value="1"/>
</dbReference>
<feature type="transmembrane region" description="Helical" evidence="4">
    <location>
        <begin position="321"/>
        <end position="339"/>
    </location>
</feature>
<sequence length="492" mass="52603">MGAQSNKQEGGRLAQIMRLPQKRSASRILLSVNWPFAVGFALCQTWNVLCISLPDPITYTAPFLDLRWVSLLTALLLSAAAVVCSKKAGALLRSRRFVSAIGAVAAFGSILGPVSALLPGASVPLIYLAAIAVGVGFAGLFIAWFEALVEAHDMMGLAISVVIATVLTYPLANVLSSDQMNHWVSASIASVLPIVSVLLLGARPKHAGAVPPPETTVPDKRKKWLLLRFCLCLLLVIAIIETVRNLLLNGTALSFYAGVVNLGALALKLSCSVWLLAIFDARNADGVSAIYRTAFVLLLGVVLCIPYLLEGSWIAHTLLDLGSFFFQFTVIMVAFEISVGFDLHPALVFGSARIAWSAGALSGIGLEAICRGAGPDGVQAFAVAFGLAAAVAFVFVFTERDCVEILSSLPLPAHTSRFKRQCEHLAQRTGVSERELEVLALVAKGRSAGRIAEDLSVSLATVNSHIHHIYQKLGIHSRQELLDLIEEEHVPL</sequence>
<dbReference type="RefSeq" id="WP_244411959.1">
    <property type="nucleotide sequence ID" value="NZ_AP025564.1"/>
</dbReference>
<evidence type="ECO:0000313" key="7">
    <source>
        <dbReference type="Proteomes" id="UP001320544"/>
    </source>
</evidence>
<dbReference type="PANTHER" id="PTHR44688">
    <property type="entry name" value="DNA-BINDING TRANSCRIPTIONAL ACTIVATOR DEVR_DOSR"/>
    <property type="match status" value="1"/>
</dbReference>
<evidence type="ECO:0000313" key="6">
    <source>
        <dbReference type="EMBL" id="BDE95643.1"/>
    </source>
</evidence>
<keyword evidence="4" id="KW-0472">Membrane</keyword>
<name>A0ABN6MCA0_9ACTN</name>
<dbReference type="Gene3D" id="1.10.10.10">
    <property type="entry name" value="Winged helix-like DNA-binding domain superfamily/Winged helix DNA-binding domain"/>
    <property type="match status" value="1"/>
</dbReference>
<feature type="transmembrane region" description="Helical" evidence="4">
    <location>
        <begin position="289"/>
        <end position="309"/>
    </location>
</feature>
<reference evidence="6 7" key="1">
    <citation type="submission" date="2022-01" db="EMBL/GenBank/DDBJ databases">
        <title>Novel bile acid biosynthetic pathways are enriched in the microbiome of centenarians.</title>
        <authorList>
            <person name="Sato Y."/>
            <person name="Atarashi K."/>
            <person name="Plichta R.D."/>
            <person name="Arai Y."/>
            <person name="Sasajima S."/>
            <person name="Kearney M.S."/>
            <person name="Suda W."/>
            <person name="Takeshita K."/>
            <person name="Sasaki T."/>
            <person name="Okamoto S."/>
            <person name="Skelly N.A."/>
            <person name="Okamura Y."/>
            <person name="Vlamakis H."/>
            <person name="Li Y."/>
            <person name="Tanoue T."/>
            <person name="Takei H."/>
            <person name="Nittono H."/>
            <person name="Narushima S."/>
            <person name="Irie J."/>
            <person name="Itoh H."/>
            <person name="Moriya K."/>
            <person name="Sugiura Y."/>
            <person name="Suematsu M."/>
            <person name="Moritoki N."/>
            <person name="Shibata S."/>
            <person name="Littman R.D."/>
            <person name="Fischbach A.M."/>
            <person name="Uwamino Y."/>
            <person name="Inoue T."/>
            <person name="Honda A."/>
            <person name="Hattori M."/>
            <person name="Murai T."/>
            <person name="Xavier J.R."/>
            <person name="Hirose N."/>
            <person name="Honda K."/>
        </authorList>
    </citation>
    <scope>NUCLEOTIDE SEQUENCE [LARGE SCALE GENOMIC DNA]</scope>
    <source>
        <strain evidence="6 7">CE91-St30</strain>
    </source>
</reference>
<feature type="transmembrane region" description="Helical" evidence="4">
    <location>
        <begin position="97"/>
        <end position="118"/>
    </location>
</feature>
<evidence type="ECO:0000256" key="2">
    <source>
        <dbReference type="ARBA" id="ARBA00023125"/>
    </source>
</evidence>
<dbReference type="PRINTS" id="PR00038">
    <property type="entry name" value="HTHLUXR"/>
</dbReference>
<feature type="transmembrane region" description="Helical" evidence="4">
    <location>
        <begin position="224"/>
        <end position="243"/>
    </location>
</feature>
<feature type="transmembrane region" description="Helical" evidence="4">
    <location>
        <begin position="346"/>
        <end position="366"/>
    </location>
</feature>
<dbReference type="PROSITE" id="PS00622">
    <property type="entry name" value="HTH_LUXR_1"/>
    <property type="match status" value="1"/>
</dbReference>
<evidence type="ECO:0000256" key="3">
    <source>
        <dbReference type="ARBA" id="ARBA00023163"/>
    </source>
</evidence>
<feature type="transmembrane region" description="Helical" evidence="4">
    <location>
        <begin position="182"/>
        <end position="203"/>
    </location>
</feature>
<evidence type="ECO:0000256" key="4">
    <source>
        <dbReference type="SAM" id="Phobius"/>
    </source>
</evidence>
<dbReference type="Proteomes" id="UP001320544">
    <property type="component" value="Chromosome"/>
</dbReference>
<dbReference type="InterPro" id="IPR016032">
    <property type="entry name" value="Sig_transdc_resp-reg_C-effctor"/>
</dbReference>
<feature type="transmembrane region" description="Helical" evidence="4">
    <location>
        <begin position="378"/>
        <end position="398"/>
    </location>
</feature>
<proteinExistence type="predicted"/>
<dbReference type="PROSITE" id="PS50043">
    <property type="entry name" value="HTH_LUXR_2"/>
    <property type="match status" value="1"/>
</dbReference>
<keyword evidence="4" id="KW-1133">Transmembrane helix</keyword>
<dbReference type="SMART" id="SM00421">
    <property type="entry name" value="HTH_LUXR"/>
    <property type="match status" value="1"/>
</dbReference>
<gene>
    <name evidence="6" type="ORF">CE91St30_09760</name>
</gene>
<dbReference type="Pfam" id="PF00196">
    <property type="entry name" value="GerE"/>
    <property type="match status" value="1"/>
</dbReference>
<accession>A0ABN6MCA0</accession>
<feature type="transmembrane region" description="Helical" evidence="4">
    <location>
        <begin position="28"/>
        <end position="48"/>
    </location>
</feature>
<evidence type="ECO:0000256" key="1">
    <source>
        <dbReference type="ARBA" id="ARBA00023015"/>
    </source>
</evidence>
<feature type="transmembrane region" description="Helical" evidence="4">
    <location>
        <begin position="68"/>
        <end position="85"/>
    </location>
</feature>